<dbReference type="Pfam" id="PF13565">
    <property type="entry name" value="HTH_32"/>
    <property type="match status" value="1"/>
</dbReference>
<dbReference type="InterPro" id="IPR009057">
    <property type="entry name" value="Homeodomain-like_sf"/>
</dbReference>
<organism evidence="2 3">
    <name type="scientific">Methanococcoides seepicolus</name>
    <dbReference type="NCBI Taxonomy" id="2828780"/>
    <lineage>
        <taxon>Archaea</taxon>
        <taxon>Methanobacteriati</taxon>
        <taxon>Methanobacteriota</taxon>
        <taxon>Stenosarchaea group</taxon>
        <taxon>Methanomicrobia</taxon>
        <taxon>Methanosarcinales</taxon>
        <taxon>Methanosarcinaceae</taxon>
        <taxon>Methanococcoides</taxon>
    </lineage>
</organism>
<sequence>MVRPEGIFIERHMTVEELDKQIKLEKNATLLKRLYFIKYRYGELSVEESIQRIGSSKQTGYTWQERWNQDGYDGLKPRYSGGRRSKLADKQKEQLKIMLTKRDDWTTEAARELIFKEFDVKYSLKQVRVILHNFGMKLAKPYSHDYRRPDDAEEQLKKKSRRWMMTQ</sequence>
<dbReference type="Proteomes" id="UP001056766">
    <property type="component" value="Unassembled WGS sequence"/>
</dbReference>
<protein>
    <submittedName>
        <fullName evidence="2">Transposase</fullName>
    </submittedName>
</protein>
<feature type="compositionally biased region" description="Basic and acidic residues" evidence="1">
    <location>
        <begin position="146"/>
        <end position="157"/>
    </location>
</feature>
<proteinExistence type="predicted"/>
<feature type="compositionally biased region" description="Basic residues" evidence="1">
    <location>
        <begin position="158"/>
        <end position="167"/>
    </location>
</feature>
<reference evidence="2" key="2">
    <citation type="submission" date="2021-04" db="EMBL/GenBank/DDBJ databases">
        <authorList>
            <person name="Dong X."/>
        </authorList>
    </citation>
    <scope>NUCLEOTIDE SEQUENCE</scope>
    <source>
        <strain evidence="2">LLY</strain>
    </source>
</reference>
<gene>
    <name evidence="2" type="ORF">KDK67_04975</name>
</gene>
<name>A0A9E4ZED5_9EURY</name>
<comment type="caution">
    <text evidence="2">The sequence shown here is derived from an EMBL/GenBank/DDBJ whole genome shotgun (WGS) entry which is preliminary data.</text>
</comment>
<evidence type="ECO:0000256" key="1">
    <source>
        <dbReference type="SAM" id="MobiDB-lite"/>
    </source>
</evidence>
<evidence type="ECO:0000313" key="2">
    <source>
        <dbReference type="EMBL" id="MCM1986355.1"/>
    </source>
</evidence>
<accession>A0A9E4ZED5</accession>
<dbReference type="RefSeq" id="WP_250867740.1">
    <property type="nucleotide sequence ID" value="NZ_JAGSOI010000014.1"/>
</dbReference>
<keyword evidence="3" id="KW-1185">Reference proteome</keyword>
<dbReference type="SUPFAM" id="SSF46689">
    <property type="entry name" value="Homeodomain-like"/>
    <property type="match status" value="1"/>
</dbReference>
<evidence type="ECO:0000313" key="3">
    <source>
        <dbReference type="Proteomes" id="UP001056766"/>
    </source>
</evidence>
<dbReference type="EMBL" id="JAGSOI010000014">
    <property type="protein sequence ID" value="MCM1986355.1"/>
    <property type="molecule type" value="Genomic_DNA"/>
</dbReference>
<reference evidence="2" key="1">
    <citation type="journal article" date="2021" name="mSystems">
        <title>Bacteria and Archaea Synergistically Convert Glycine Betaine to Biogenic Methane in the Formosa Cold Seep of the South China Sea.</title>
        <authorList>
            <person name="Li L."/>
            <person name="Zhang W."/>
            <person name="Zhang S."/>
            <person name="Song L."/>
            <person name="Sun Q."/>
            <person name="Zhang H."/>
            <person name="Xiang H."/>
            <person name="Dong X."/>
        </authorList>
    </citation>
    <scope>NUCLEOTIDE SEQUENCE</scope>
    <source>
        <strain evidence="2">LLY</strain>
    </source>
</reference>
<feature type="region of interest" description="Disordered" evidence="1">
    <location>
        <begin position="146"/>
        <end position="167"/>
    </location>
</feature>
<dbReference type="AlphaFoldDB" id="A0A9E4ZED5"/>